<feature type="domain" description="Late embryogenesis abundant protein LEA-2 subgroup" evidence="3">
    <location>
        <begin position="89"/>
        <end position="180"/>
    </location>
</feature>
<dbReference type="InterPro" id="IPR004864">
    <property type="entry name" value="LEA_2"/>
</dbReference>
<dbReference type="SUPFAM" id="SSF117070">
    <property type="entry name" value="LEA14-like"/>
    <property type="match status" value="1"/>
</dbReference>
<keyword evidence="2" id="KW-0472">Membrane</keyword>
<gene>
    <name evidence="4" type="ORF">RND81_05G025000</name>
</gene>
<evidence type="ECO:0000259" key="3">
    <source>
        <dbReference type="Pfam" id="PF03168"/>
    </source>
</evidence>
<reference evidence="4" key="1">
    <citation type="submission" date="2024-03" db="EMBL/GenBank/DDBJ databases">
        <title>WGS assembly of Saponaria officinalis var. Norfolk2.</title>
        <authorList>
            <person name="Jenkins J."/>
            <person name="Shu S."/>
            <person name="Grimwood J."/>
            <person name="Barry K."/>
            <person name="Goodstein D."/>
            <person name="Schmutz J."/>
            <person name="Leebens-Mack J."/>
            <person name="Osbourn A."/>
        </authorList>
    </citation>
    <scope>NUCLEOTIDE SEQUENCE [LARGE SCALE GENOMIC DNA]</scope>
    <source>
        <strain evidence="4">JIC</strain>
    </source>
</reference>
<evidence type="ECO:0000313" key="5">
    <source>
        <dbReference type="Proteomes" id="UP001443914"/>
    </source>
</evidence>
<protein>
    <recommendedName>
        <fullName evidence="3">Late embryogenesis abundant protein LEA-2 subgroup domain-containing protein</fullName>
    </recommendedName>
</protein>
<evidence type="ECO:0000313" key="4">
    <source>
        <dbReference type="EMBL" id="KAK9723785.1"/>
    </source>
</evidence>
<evidence type="ECO:0000256" key="1">
    <source>
        <dbReference type="SAM" id="MobiDB-lite"/>
    </source>
</evidence>
<organism evidence="4 5">
    <name type="scientific">Saponaria officinalis</name>
    <name type="common">Common soapwort</name>
    <name type="synonym">Lychnis saponaria</name>
    <dbReference type="NCBI Taxonomy" id="3572"/>
    <lineage>
        <taxon>Eukaryota</taxon>
        <taxon>Viridiplantae</taxon>
        <taxon>Streptophyta</taxon>
        <taxon>Embryophyta</taxon>
        <taxon>Tracheophyta</taxon>
        <taxon>Spermatophyta</taxon>
        <taxon>Magnoliopsida</taxon>
        <taxon>eudicotyledons</taxon>
        <taxon>Gunneridae</taxon>
        <taxon>Pentapetalae</taxon>
        <taxon>Caryophyllales</taxon>
        <taxon>Caryophyllaceae</taxon>
        <taxon>Caryophylleae</taxon>
        <taxon>Saponaria</taxon>
    </lineage>
</organism>
<keyword evidence="2" id="KW-0812">Transmembrane</keyword>
<name>A0AAW1KSM9_SAPOF</name>
<dbReference type="InterPro" id="IPR055301">
    <property type="entry name" value="Lea14-like_2"/>
</dbReference>
<feature type="compositionally biased region" description="Low complexity" evidence="1">
    <location>
        <begin position="1"/>
        <end position="14"/>
    </location>
</feature>
<dbReference type="Proteomes" id="UP001443914">
    <property type="component" value="Unassembled WGS sequence"/>
</dbReference>
<keyword evidence="5" id="KW-1185">Reference proteome</keyword>
<dbReference type="AlphaFoldDB" id="A0AAW1KSM9"/>
<dbReference type="Pfam" id="PF03168">
    <property type="entry name" value="LEA_2"/>
    <property type="match status" value="1"/>
</dbReference>
<feature type="transmembrane region" description="Helical" evidence="2">
    <location>
        <begin position="29"/>
        <end position="51"/>
    </location>
</feature>
<evidence type="ECO:0000256" key="2">
    <source>
        <dbReference type="SAM" id="Phobius"/>
    </source>
</evidence>
<dbReference type="PANTHER" id="PTHR31852">
    <property type="entry name" value="LATE EMBRYOGENESIS ABUNDANT (LEA) HYDROXYPROLINE-RICH GLYCOPROTEIN FAMILY"/>
    <property type="match status" value="1"/>
</dbReference>
<keyword evidence="2" id="KW-1133">Transmembrane helix</keyword>
<feature type="region of interest" description="Disordered" evidence="1">
    <location>
        <begin position="1"/>
        <end position="21"/>
    </location>
</feature>
<sequence length="210" mass="22850">MTTNLKKTATTMTTDDGGDEKRQKQRRRFLTIISVVILTVLLLSILGATVFRAKNPITTVNSIVLRNFDVSFDALNLNVFINVSIDADISVKNPNKVGLKYTDSSAYLDYRGQVVGQAPIPAGQISAGQTKAVELTLTVMADRLLSNSRAVIADVVSGTLPLTTRTKISGKVSLLFIKIRVVSYSVCNMNISISSKSVLSNECKYDTRLS</sequence>
<comment type="caution">
    <text evidence="4">The sequence shown here is derived from an EMBL/GenBank/DDBJ whole genome shotgun (WGS) entry which is preliminary data.</text>
</comment>
<dbReference type="EMBL" id="JBDFQZ010000005">
    <property type="protein sequence ID" value="KAK9723785.1"/>
    <property type="molecule type" value="Genomic_DNA"/>
</dbReference>
<accession>A0AAW1KSM9</accession>
<proteinExistence type="predicted"/>
<dbReference type="Gene3D" id="2.60.40.1820">
    <property type="match status" value="1"/>
</dbReference>